<organism evidence="1 2">
    <name type="scientific">Owenia fusiformis</name>
    <name type="common">Polychaete worm</name>
    <dbReference type="NCBI Taxonomy" id="6347"/>
    <lineage>
        <taxon>Eukaryota</taxon>
        <taxon>Metazoa</taxon>
        <taxon>Spiralia</taxon>
        <taxon>Lophotrochozoa</taxon>
        <taxon>Annelida</taxon>
        <taxon>Polychaeta</taxon>
        <taxon>Sedentaria</taxon>
        <taxon>Canalipalpata</taxon>
        <taxon>Sabellida</taxon>
        <taxon>Oweniida</taxon>
        <taxon>Oweniidae</taxon>
        <taxon>Owenia</taxon>
    </lineage>
</organism>
<comment type="caution">
    <text evidence="1">The sequence shown here is derived from an EMBL/GenBank/DDBJ whole genome shotgun (WGS) entry which is preliminary data.</text>
</comment>
<protein>
    <submittedName>
        <fullName evidence="1">Uncharacterized protein</fullName>
    </submittedName>
</protein>
<gene>
    <name evidence="1" type="ORF">OFUS_LOCUS10099</name>
</gene>
<keyword evidence="2" id="KW-1185">Reference proteome</keyword>
<evidence type="ECO:0000313" key="2">
    <source>
        <dbReference type="Proteomes" id="UP000749559"/>
    </source>
</evidence>
<evidence type="ECO:0000313" key="1">
    <source>
        <dbReference type="EMBL" id="CAH1783800.1"/>
    </source>
</evidence>
<reference evidence="1" key="1">
    <citation type="submission" date="2022-03" db="EMBL/GenBank/DDBJ databases">
        <authorList>
            <person name="Martin C."/>
        </authorList>
    </citation>
    <scope>NUCLEOTIDE SEQUENCE</scope>
</reference>
<feature type="non-terminal residue" evidence="1">
    <location>
        <position position="140"/>
    </location>
</feature>
<feature type="non-terminal residue" evidence="1">
    <location>
        <position position="1"/>
    </location>
</feature>
<sequence length="140" mass="15587">RNMNIPKSPQTPRSSTENVIRSAKLSINQASKVRKQLLLGNSTLAEIKSAKERIGQKRGGERNVLARVLGGKVIKKYRCAQRFGKITGLGRKIDSSSTSKSLLTADRFSKQRTCIRKRFSDVYLAFMTRDDNSGMEPGKA</sequence>
<dbReference type="OrthoDB" id="10068393at2759"/>
<proteinExistence type="predicted"/>
<dbReference type="Proteomes" id="UP000749559">
    <property type="component" value="Unassembled WGS sequence"/>
</dbReference>
<dbReference type="AlphaFoldDB" id="A0A8S4NSE9"/>
<name>A0A8S4NSE9_OWEFU</name>
<dbReference type="EMBL" id="CAIIXF020000005">
    <property type="protein sequence ID" value="CAH1783800.1"/>
    <property type="molecule type" value="Genomic_DNA"/>
</dbReference>
<accession>A0A8S4NSE9</accession>